<dbReference type="InterPro" id="IPR036271">
    <property type="entry name" value="Tet_transcr_reg_TetR-rel_C_sf"/>
</dbReference>
<dbReference type="PANTHER" id="PTHR47506:SF6">
    <property type="entry name" value="HTH-TYPE TRANSCRIPTIONAL REPRESSOR NEMR"/>
    <property type="match status" value="1"/>
</dbReference>
<dbReference type="PANTHER" id="PTHR47506">
    <property type="entry name" value="TRANSCRIPTIONAL REGULATORY PROTEIN"/>
    <property type="match status" value="1"/>
</dbReference>
<dbReference type="Pfam" id="PF16925">
    <property type="entry name" value="TetR_C_13"/>
    <property type="match status" value="1"/>
</dbReference>
<feature type="DNA-binding region" description="H-T-H motif" evidence="4">
    <location>
        <begin position="31"/>
        <end position="50"/>
    </location>
</feature>
<dbReference type="SUPFAM" id="SSF48498">
    <property type="entry name" value="Tetracyclin repressor-like, C-terminal domain"/>
    <property type="match status" value="1"/>
</dbReference>
<accession>A0A1R7QED3</accession>
<gene>
    <name evidence="6" type="primary">nemR_1</name>
    <name evidence="6" type="ORF">ACNJC6_02285</name>
</gene>
<dbReference type="Proteomes" id="UP000196240">
    <property type="component" value="Unassembled WGS sequence"/>
</dbReference>
<reference evidence="6 7" key="1">
    <citation type="submission" date="2017-02" db="EMBL/GenBank/DDBJ databases">
        <authorList>
            <person name="Peterson S.W."/>
        </authorList>
    </citation>
    <scope>NUCLEOTIDE SEQUENCE [LARGE SCALE GENOMIC DNA]</scope>
    <source>
        <strain evidence="6">C6</strain>
    </source>
</reference>
<evidence type="ECO:0000256" key="2">
    <source>
        <dbReference type="ARBA" id="ARBA00023125"/>
    </source>
</evidence>
<evidence type="ECO:0000256" key="3">
    <source>
        <dbReference type="ARBA" id="ARBA00023163"/>
    </source>
</evidence>
<dbReference type="RefSeq" id="WP_087013385.1">
    <property type="nucleotide sequence ID" value="NZ_FUUY01000007.1"/>
</dbReference>
<name>A0A1R7QED3_ACIJO</name>
<dbReference type="AlphaFoldDB" id="A0A1R7QED3"/>
<evidence type="ECO:0000256" key="1">
    <source>
        <dbReference type="ARBA" id="ARBA00023015"/>
    </source>
</evidence>
<dbReference type="PROSITE" id="PS50977">
    <property type="entry name" value="HTH_TETR_2"/>
    <property type="match status" value="1"/>
</dbReference>
<evidence type="ECO:0000256" key="4">
    <source>
        <dbReference type="PROSITE-ProRule" id="PRU00335"/>
    </source>
</evidence>
<dbReference type="InterPro" id="IPR009057">
    <property type="entry name" value="Homeodomain-like_sf"/>
</dbReference>
<organism evidence="6 7">
    <name type="scientific">Acinetobacter johnsonii</name>
    <dbReference type="NCBI Taxonomy" id="40214"/>
    <lineage>
        <taxon>Bacteria</taxon>
        <taxon>Pseudomonadati</taxon>
        <taxon>Pseudomonadota</taxon>
        <taxon>Gammaproteobacteria</taxon>
        <taxon>Moraxellales</taxon>
        <taxon>Moraxellaceae</taxon>
        <taxon>Acinetobacter</taxon>
    </lineage>
</organism>
<keyword evidence="3" id="KW-0804">Transcription</keyword>
<keyword evidence="2 4" id="KW-0238">DNA-binding</keyword>
<dbReference type="EMBL" id="FUUY01000007">
    <property type="protein sequence ID" value="SJX22638.1"/>
    <property type="molecule type" value="Genomic_DNA"/>
</dbReference>
<evidence type="ECO:0000313" key="6">
    <source>
        <dbReference type="EMBL" id="SJX22638.1"/>
    </source>
</evidence>
<dbReference type="SUPFAM" id="SSF46689">
    <property type="entry name" value="Homeodomain-like"/>
    <property type="match status" value="1"/>
</dbReference>
<dbReference type="Gene3D" id="1.10.357.10">
    <property type="entry name" value="Tetracycline Repressor, domain 2"/>
    <property type="match status" value="1"/>
</dbReference>
<protein>
    <submittedName>
        <fullName evidence="6">HTH-type transcriptional repressor NemR</fullName>
    </submittedName>
</protein>
<keyword evidence="1" id="KW-0805">Transcription regulation</keyword>
<evidence type="ECO:0000313" key="7">
    <source>
        <dbReference type="Proteomes" id="UP000196240"/>
    </source>
</evidence>
<dbReference type="GO" id="GO:0003677">
    <property type="term" value="F:DNA binding"/>
    <property type="evidence" value="ECO:0007669"/>
    <property type="project" value="UniProtKB-UniRule"/>
</dbReference>
<dbReference type="InterPro" id="IPR011075">
    <property type="entry name" value="TetR_C"/>
</dbReference>
<dbReference type="InterPro" id="IPR001647">
    <property type="entry name" value="HTH_TetR"/>
</dbReference>
<dbReference type="Pfam" id="PF00440">
    <property type="entry name" value="TetR_N"/>
    <property type="match status" value="1"/>
</dbReference>
<sequence>MKRSDKSEATRLHILNSSFQLVLHKGFVGVGLQEILKNCDVPKGSFYYYFASKEAFGCALLQQYLADYKVKIDQLIQQEQRSAYASLMALWQAWIDNSSHIESDVGHHSDGGWAENCLIVKLAAEVSDLSEDMRQILNFGVRKLTERISGLIQAGQQDGSIPAHIDAEKIAQTMYQLWLGAALLARLARDKQPLYLALETTQRLLQPIKE</sequence>
<feature type="domain" description="HTH tetR-type" evidence="5">
    <location>
        <begin position="8"/>
        <end position="68"/>
    </location>
</feature>
<evidence type="ECO:0000259" key="5">
    <source>
        <dbReference type="PROSITE" id="PS50977"/>
    </source>
</evidence>
<proteinExistence type="predicted"/>